<evidence type="ECO:0000256" key="2">
    <source>
        <dbReference type="ARBA" id="ARBA00022670"/>
    </source>
</evidence>
<dbReference type="STRING" id="504805.SAMN05421505_11952"/>
<dbReference type="InterPro" id="IPR036034">
    <property type="entry name" value="PDZ_sf"/>
</dbReference>
<dbReference type="InterPro" id="IPR009003">
    <property type="entry name" value="Peptidase_S1_PA"/>
</dbReference>
<feature type="transmembrane region" description="Helical" evidence="5">
    <location>
        <begin position="121"/>
        <end position="143"/>
    </location>
</feature>
<feature type="domain" description="PDZ" evidence="6">
    <location>
        <begin position="383"/>
        <end position="438"/>
    </location>
</feature>
<reference evidence="7 8" key="1">
    <citation type="submission" date="2016-10" db="EMBL/GenBank/DDBJ databases">
        <authorList>
            <person name="de Groot N.N."/>
        </authorList>
    </citation>
    <scope>NUCLEOTIDE SEQUENCE [LARGE SCALE GENOMIC DNA]</scope>
    <source>
        <strain evidence="7 8">CPCC 201354</strain>
    </source>
</reference>
<dbReference type="InterPro" id="IPR001478">
    <property type="entry name" value="PDZ"/>
</dbReference>
<dbReference type="GO" id="GO:0006508">
    <property type="term" value="P:proteolysis"/>
    <property type="evidence" value="ECO:0007669"/>
    <property type="project" value="UniProtKB-KW"/>
</dbReference>
<dbReference type="EMBL" id="FNCN01000019">
    <property type="protein sequence ID" value="SDH62895.1"/>
    <property type="molecule type" value="Genomic_DNA"/>
</dbReference>
<keyword evidence="5" id="KW-0472">Membrane</keyword>
<feature type="region of interest" description="Disordered" evidence="4">
    <location>
        <begin position="295"/>
        <end position="319"/>
    </location>
</feature>
<dbReference type="SUPFAM" id="SSF50494">
    <property type="entry name" value="Trypsin-like serine proteases"/>
    <property type="match status" value="1"/>
</dbReference>
<dbReference type="AlphaFoldDB" id="A0A1G8DZ80"/>
<evidence type="ECO:0000259" key="6">
    <source>
        <dbReference type="PROSITE" id="PS50106"/>
    </source>
</evidence>
<proteinExistence type="inferred from homology"/>
<dbReference type="SMART" id="SM00228">
    <property type="entry name" value="PDZ"/>
    <property type="match status" value="1"/>
</dbReference>
<evidence type="ECO:0000256" key="4">
    <source>
        <dbReference type="SAM" id="MobiDB-lite"/>
    </source>
</evidence>
<dbReference type="Proteomes" id="UP000198923">
    <property type="component" value="Unassembled WGS sequence"/>
</dbReference>
<comment type="similarity">
    <text evidence="1">Belongs to the peptidase S1C family.</text>
</comment>
<keyword evidence="2 7" id="KW-0645">Protease</keyword>
<keyword evidence="5" id="KW-0812">Transmembrane</keyword>
<dbReference type="Pfam" id="PF13365">
    <property type="entry name" value="Trypsin_2"/>
    <property type="match status" value="1"/>
</dbReference>
<dbReference type="Pfam" id="PF13180">
    <property type="entry name" value="PDZ_2"/>
    <property type="match status" value="1"/>
</dbReference>
<dbReference type="GO" id="GO:0004252">
    <property type="term" value="F:serine-type endopeptidase activity"/>
    <property type="evidence" value="ECO:0007669"/>
    <property type="project" value="InterPro"/>
</dbReference>
<dbReference type="PANTHER" id="PTHR43343:SF3">
    <property type="entry name" value="PROTEASE DO-LIKE 8, CHLOROPLASTIC"/>
    <property type="match status" value="1"/>
</dbReference>
<name>A0A1G8DZ80_9ACTN</name>
<keyword evidence="5" id="KW-1133">Transmembrane helix</keyword>
<dbReference type="PROSITE" id="PS50106">
    <property type="entry name" value="PDZ"/>
    <property type="match status" value="1"/>
</dbReference>
<dbReference type="Gene3D" id="2.40.10.10">
    <property type="entry name" value="Trypsin-like serine proteases"/>
    <property type="match status" value="2"/>
</dbReference>
<gene>
    <name evidence="7" type="ORF">SAMN05421505_11952</name>
</gene>
<keyword evidence="3" id="KW-0378">Hydrolase</keyword>
<feature type="compositionally biased region" description="Basic and acidic residues" evidence="4">
    <location>
        <begin position="1"/>
        <end position="12"/>
    </location>
</feature>
<evidence type="ECO:0000313" key="7">
    <source>
        <dbReference type="EMBL" id="SDH62895.1"/>
    </source>
</evidence>
<evidence type="ECO:0000256" key="5">
    <source>
        <dbReference type="SAM" id="Phobius"/>
    </source>
</evidence>
<evidence type="ECO:0000313" key="8">
    <source>
        <dbReference type="Proteomes" id="UP000198923"/>
    </source>
</evidence>
<dbReference type="RefSeq" id="WP_093172080.1">
    <property type="nucleotide sequence ID" value="NZ_FNCN01000019.1"/>
</dbReference>
<dbReference type="InterPro" id="IPR051201">
    <property type="entry name" value="Chloro_Bact_Ser_Proteases"/>
</dbReference>
<dbReference type="PRINTS" id="PR00834">
    <property type="entry name" value="PROTEASES2C"/>
</dbReference>
<dbReference type="SUPFAM" id="SSF50156">
    <property type="entry name" value="PDZ domain-like"/>
    <property type="match status" value="1"/>
</dbReference>
<sequence length="480" mass="47604">MSNNEPREHNSAPEDPATGAAELPEAKDGRAEESRAQESAARDPRSGWTQFGNEPPRAGRYGKAGEDTDRLVAVGPPPTDDATSRTAEHPALAGPGAVPPPGSETPAVPRQRMRFTAGQKVIAGLALAAMAVGGGVTGALIAGGNGVTQVAASSPIVNPVAAGANTIADVAKNIQPSVVSIEVGQSEGSGVILSEDGLILTNNHVVSGGGSNASITVKFTDGKSAPAEIVGTDATTDIAVIRAKNVSGLTKASLGDSGKLRVGDSVLAIGSPLGLESSVTAGIISALNRTLTVGGGGGGGERQFPPGWGRQEQAPADSGPTTIGGAIQTDAAINPGNSGGALVNAVGQVIGINTAIATNGGDGNIGVGFAVPINTAKDIADQLIKGGKVSHAYLGVSLADAANGTEGAHVAEVTQGSPADKAGLRQGDVITKIHNTNVDESDDVVGAVRGFKPGDQVTITYVRGGQTQTATVSLAEKPAE</sequence>
<protein>
    <submittedName>
        <fullName evidence="7">Putative serine protease PepD</fullName>
    </submittedName>
</protein>
<dbReference type="InterPro" id="IPR001940">
    <property type="entry name" value="Peptidase_S1C"/>
</dbReference>
<dbReference type="Gene3D" id="2.30.42.10">
    <property type="match status" value="1"/>
</dbReference>
<evidence type="ECO:0000256" key="1">
    <source>
        <dbReference type="ARBA" id="ARBA00010541"/>
    </source>
</evidence>
<evidence type="ECO:0000256" key="3">
    <source>
        <dbReference type="ARBA" id="ARBA00022801"/>
    </source>
</evidence>
<dbReference type="InterPro" id="IPR043504">
    <property type="entry name" value="Peptidase_S1_PA_chymotrypsin"/>
</dbReference>
<feature type="compositionally biased region" description="Basic and acidic residues" evidence="4">
    <location>
        <begin position="24"/>
        <end position="45"/>
    </location>
</feature>
<organism evidence="7 8">
    <name type="scientific">Sinosporangium album</name>
    <dbReference type="NCBI Taxonomy" id="504805"/>
    <lineage>
        <taxon>Bacteria</taxon>
        <taxon>Bacillati</taxon>
        <taxon>Actinomycetota</taxon>
        <taxon>Actinomycetes</taxon>
        <taxon>Streptosporangiales</taxon>
        <taxon>Streptosporangiaceae</taxon>
        <taxon>Sinosporangium</taxon>
    </lineage>
</organism>
<feature type="region of interest" description="Disordered" evidence="4">
    <location>
        <begin position="1"/>
        <end position="108"/>
    </location>
</feature>
<dbReference type="OrthoDB" id="9758917at2"/>
<dbReference type="PANTHER" id="PTHR43343">
    <property type="entry name" value="PEPTIDASE S12"/>
    <property type="match status" value="1"/>
</dbReference>
<keyword evidence="8" id="KW-1185">Reference proteome</keyword>
<accession>A0A1G8DZ80</accession>